<protein>
    <submittedName>
        <fullName evidence="2">Uncharacterized protein</fullName>
    </submittedName>
</protein>
<proteinExistence type="predicted"/>
<sequence length="125" mass="14652">MVSDYITKIIGKKIDIYKKACEEYENMVQYLLAIEYAIKNFSEEDNYEKLPISSTIASTKMGSSHINKNEKSVLKLNKNLQEEINKVKIEERNSYIYSKNNDESKSNEELFKKKRFRSISNPLNP</sequence>
<accession>A0A1Y1UUQ1</accession>
<dbReference type="EMBL" id="MCFH01000080">
    <property type="protein sequence ID" value="ORX41701.1"/>
    <property type="molecule type" value="Genomic_DNA"/>
</dbReference>
<comment type="caution">
    <text evidence="2">The sequence shown here is derived from an EMBL/GenBank/DDBJ whole genome shotgun (WGS) entry which is preliminary data.</text>
</comment>
<name>A0A1Y1UUQ1_9FUNG</name>
<reference evidence="2 3" key="2">
    <citation type="submission" date="2016-08" db="EMBL/GenBank/DDBJ databases">
        <title>Pervasive Adenine N6-methylation of Active Genes in Fungi.</title>
        <authorList>
            <consortium name="DOE Joint Genome Institute"/>
            <person name="Mondo S.J."/>
            <person name="Dannebaum R.O."/>
            <person name="Kuo R.C."/>
            <person name="Labutti K."/>
            <person name="Haridas S."/>
            <person name="Kuo A."/>
            <person name="Salamov A."/>
            <person name="Ahrendt S.R."/>
            <person name="Lipzen A."/>
            <person name="Sullivan W."/>
            <person name="Andreopoulos W.B."/>
            <person name="Clum A."/>
            <person name="Lindquist E."/>
            <person name="Daum C."/>
            <person name="Ramamoorthy G.K."/>
            <person name="Gryganskyi A."/>
            <person name="Culley D."/>
            <person name="Magnuson J.K."/>
            <person name="James T.Y."/>
            <person name="O'Malley M.A."/>
            <person name="Stajich J.E."/>
            <person name="Spatafora J.W."/>
            <person name="Visel A."/>
            <person name="Grigoriev I.V."/>
        </authorList>
    </citation>
    <scope>NUCLEOTIDE SEQUENCE [LARGE SCALE GENOMIC DNA]</scope>
    <source>
        <strain evidence="3">finn</strain>
    </source>
</reference>
<evidence type="ECO:0000256" key="1">
    <source>
        <dbReference type="SAM" id="Coils"/>
    </source>
</evidence>
<gene>
    <name evidence="2" type="ORF">BCR36DRAFT_338903</name>
</gene>
<evidence type="ECO:0000313" key="2">
    <source>
        <dbReference type="EMBL" id="ORX41701.1"/>
    </source>
</evidence>
<feature type="coiled-coil region" evidence="1">
    <location>
        <begin position="66"/>
        <end position="93"/>
    </location>
</feature>
<reference evidence="2 3" key="1">
    <citation type="submission" date="2016-08" db="EMBL/GenBank/DDBJ databases">
        <title>Genomes of anaerobic fungi encode conserved fungal cellulosomes for biomass hydrolysis.</title>
        <authorList>
            <consortium name="DOE Joint Genome Institute"/>
            <person name="Haitjema C.H."/>
            <person name="Gilmore S.P."/>
            <person name="Henske J.K."/>
            <person name="Solomon K.V."/>
            <person name="De Groot R."/>
            <person name="Kuo A."/>
            <person name="Mondo S.J."/>
            <person name="Salamov A.A."/>
            <person name="Labutti K."/>
            <person name="Zhao Z."/>
            <person name="Chiniquy J."/>
            <person name="Barry K."/>
            <person name="Brewer H.M."/>
            <person name="Purvine S.O."/>
            <person name="Wright A.T."/>
            <person name="Boxma B."/>
            <person name="Van Alen T."/>
            <person name="Hackstein J.H."/>
            <person name="Baker S.E."/>
            <person name="Grigoriev I.V."/>
            <person name="O'Malley M.A."/>
        </authorList>
    </citation>
    <scope>NUCLEOTIDE SEQUENCE [LARGE SCALE GENOMIC DNA]</scope>
    <source>
        <strain evidence="3">finn</strain>
    </source>
</reference>
<keyword evidence="3" id="KW-1185">Reference proteome</keyword>
<feature type="non-terminal residue" evidence="2">
    <location>
        <position position="125"/>
    </location>
</feature>
<organism evidence="2 3">
    <name type="scientific">Piromyces finnis</name>
    <dbReference type="NCBI Taxonomy" id="1754191"/>
    <lineage>
        <taxon>Eukaryota</taxon>
        <taxon>Fungi</taxon>
        <taxon>Fungi incertae sedis</taxon>
        <taxon>Chytridiomycota</taxon>
        <taxon>Chytridiomycota incertae sedis</taxon>
        <taxon>Neocallimastigomycetes</taxon>
        <taxon>Neocallimastigales</taxon>
        <taxon>Neocallimastigaceae</taxon>
        <taxon>Piromyces</taxon>
    </lineage>
</organism>
<evidence type="ECO:0000313" key="3">
    <source>
        <dbReference type="Proteomes" id="UP000193719"/>
    </source>
</evidence>
<dbReference type="STRING" id="1754191.A0A1Y1UUQ1"/>
<dbReference type="AlphaFoldDB" id="A0A1Y1UUQ1"/>
<keyword evidence="1" id="KW-0175">Coiled coil</keyword>
<dbReference type="Proteomes" id="UP000193719">
    <property type="component" value="Unassembled WGS sequence"/>
</dbReference>